<feature type="domain" description="WLM" evidence="2">
    <location>
        <begin position="10"/>
        <end position="247"/>
    </location>
</feature>
<evidence type="ECO:0000313" key="3">
    <source>
        <dbReference type="EMBL" id="KAK8872980.1"/>
    </source>
</evidence>
<protein>
    <submittedName>
        <fullName evidence="3">WLM domain-containing protein</fullName>
    </submittedName>
</protein>
<organism evidence="3 4">
    <name type="scientific">Apiospora arundinis</name>
    <dbReference type="NCBI Taxonomy" id="335852"/>
    <lineage>
        <taxon>Eukaryota</taxon>
        <taxon>Fungi</taxon>
        <taxon>Dikarya</taxon>
        <taxon>Ascomycota</taxon>
        <taxon>Pezizomycotina</taxon>
        <taxon>Sordariomycetes</taxon>
        <taxon>Xylariomycetidae</taxon>
        <taxon>Amphisphaeriales</taxon>
        <taxon>Apiosporaceae</taxon>
        <taxon>Apiospora</taxon>
    </lineage>
</organism>
<dbReference type="PANTHER" id="PTHR30399:SF1">
    <property type="entry name" value="UTP PYROPHOSPHATASE"/>
    <property type="match status" value="1"/>
</dbReference>
<dbReference type="InterPro" id="IPR013536">
    <property type="entry name" value="WLM_dom"/>
</dbReference>
<dbReference type="Pfam" id="PF08325">
    <property type="entry name" value="WLM"/>
    <property type="match status" value="1"/>
</dbReference>
<feature type="compositionally biased region" description="Basic and acidic residues" evidence="1">
    <location>
        <begin position="247"/>
        <end position="260"/>
    </location>
</feature>
<dbReference type="Gene3D" id="3.30.2010.10">
    <property type="entry name" value="Metalloproteases ('zincins'), catalytic domain"/>
    <property type="match status" value="1"/>
</dbReference>
<dbReference type="PROSITE" id="PS51397">
    <property type="entry name" value="WLM"/>
    <property type="match status" value="1"/>
</dbReference>
<dbReference type="PANTHER" id="PTHR30399">
    <property type="entry name" value="UNCHARACTERIZED PROTEIN YGJP"/>
    <property type="match status" value="1"/>
</dbReference>
<sequence>MPIGIQRINAKKSQPNSLVVFIKPLKGPDESIAQDFLERIAAQCLPIMKKHHLSVMSLEEYEPNREFVGRNFNAGEVIQLVLKSPSTGRWLPFHYVQMVMMHELAHCKQMNHSKAFWAVRNGYADEMKVLWSNGYTGEGLWGRGASLKSGEFENNTVLPGETLPEHLCGGTYRSRRRKRKPKAQLSYQEQKQRRILKKFGANGVALGDDEEVKAELEKGKRTASKPRVAGSKRGRELRAAAALARFDQQKKIEEPAVKKEEDDDDDDVIIVDDDETGSGNESETASDSDDDLPAGADANGRQILDRKGHRMIKVCEDENPDAQDAQQELRELQSSMGPAPRVHAAPTTTIVANKNPGAKSTTAGGSVGGAAKLRDDKAPSVTALNEKSKSVVTRNPAVSQESSPGACSMCSFDNEQGSITCTVCSHVLDPQKDPNAWSCSDARCKDSQYLNAGDNSLCGVCGGRKTPGGQ</sequence>
<evidence type="ECO:0000256" key="1">
    <source>
        <dbReference type="SAM" id="MobiDB-lite"/>
    </source>
</evidence>
<feature type="compositionally biased region" description="Polar residues" evidence="1">
    <location>
        <begin position="382"/>
        <end position="406"/>
    </location>
</feature>
<comment type="caution">
    <text evidence="3">The sequence shown here is derived from an EMBL/GenBank/DDBJ whole genome shotgun (WGS) entry which is preliminary data.</text>
</comment>
<name>A0ABR2J6P2_9PEZI</name>
<feature type="region of interest" description="Disordered" evidence="1">
    <location>
        <begin position="214"/>
        <end position="406"/>
    </location>
</feature>
<keyword evidence="4" id="KW-1185">Reference proteome</keyword>
<dbReference type="InterPro" id="IPR053136">
    <property type="entry name" value="UTP_pyrophosphatase-like"/>
</dbReference>
<evidence type="ECO:0000313" key="4">
    <source>
        <dbReference type="Proteomes" id="UP001390339"/>
    </source>
</evidence>
<reference evidence="3 4" key="1">
    <citation type="journal article" date="2024" name="IMA Fungus">
        <title>Apiospora arundinis, a panoply of carbohydrate-active enzymes and secondary metabolites.</title>
        <authorList>
            <person name="Sorensen T."/>
            <person name="Petersen C."/>
            <person name="Muurmann A.T."/>
            <person name="Christiansen J.V."/>
            <person name="Brundto M.L."/>
            <person name="Overgaard C.K."/>
            <person name="Boysen A.T."/>
            <person name="Wollenberg R.D."/>
            <person name="Larsen T.O."/>
            <person name="Sorensen J.L."/>
            <person name="Nielsen K.L."/>
            <person name="Sondergaard T.E."/>
        </authorList>
    </citation>
    <scope>NUCLEOTIDE SEQUENCE [LARGE SCALE GENOMIC DNA]</scope>
    <source>
        <strain evidence="3 4">AAU 773</strain>
    </source>
</reference>
<evidence type="ECO:0000259" key="2">
    <source>
        <dbReference type="PROSITE" id="PS51397"/>
    </source>
</evidence>
<accession>A0ABR2J6P2</accession>
<gene>
    <name evidence="3" type="ORF">PGQ11_003494</name>
</gene>
<proteinExistence type="predicted"/>
<feature type="compositionally biased region" description="Acidic residues" evidence="1">
    <location>
        <begin position="261"/>
        <end position="276"/>
    </location>
</feature>
<dbReference type="Proteomes" id="UP001390339">
    <property type="component" value="Unassembled WGS sequence"/>
</dbReference>
<dbReference type="EMBL" id="JAPCWZ010000003">
    <property type="protein sequence ID" value="KAK8872980.1"/>
    <property type="molecule type" value="Genomic_DNA"/>
</dbReference>